<evidence type="ECO:0000313" key="1">
    <source>
        <dbReference type="EMBL" id="JAD28442.1"/>
    </source>
</evidence>
<reference evidence="1" key="1">
    <citation type="submission" date="2014-09" db="EMBL/GenBank/DDBJ databases">
        <authorList>
            <person name="Magalhaes I.L.F."/>
            <person name="Oliveira U."/>
            <person name="Santos F.R."/>
            <person name="Vidigal T.H.D.A."/>
            <person name="Brescovit A.D."/>
            <person name="Santos A.J."/>
        </authorList>
    </citation>
    <scope>NUCLEOTIDE SEQUENCE</scope>
    <source>
        <tissue evidence="1">Shoot tissue taken approximately 20 cm above the soil surface</tissue>
    </source>
</reference>
<reference evidence="1" key="2">
    <citation type="journal article" date="2015" name="Data Brief">
        <title>Shoot transcriptome of the giant reed, Arundo donax.</title>
        <authorList>
            <person name="Barrero R.A."/>
            <person name="Guerrero F.D."/>
            <person name="Moolhuijzen P."/>
            <person name="Goolsby J.A."/>
            <person name="Tidwell J."/>
            <person name="Bellgard S.E."/>
            <person name="Bellgard M.I."/>
        </authorList>
    </citation>
    <scope>NUCLEOTIDE SEQUENCE</scope>
    <source>
        <tissue evidence="1">Shoot tissue taken approximately 20 cm above the soil surface</tissue>
    </source>
</reference>
<dbReference type="EMBL" id="GBRH01269453">
    <property type="protein sequence ID" value="JAD28442.1"/>
    <property type="molecule type" value="Transcribed_RNA"/>
</dbReference>
<dbReference type="AlphaFoldDB" id="A0A0A8Z0R1"/>
<proteinExistence type="predicted"/>
<sequence>MQFCCFNLNQVILSSNLSISTETLRG</sequence>
<organism evidence="1">
    <name type="scientific">Arundo donax</name>
    <name type="common">Giant reed</name>
    <name type="synonym">Donax arundinaceus</name>
    <dbReference type="NCBI Taxonomy" id="35708"/>
    <lineage>
        <taxon>Eukaryota</taxon>
        <taxon>Viridiplantae</taxon>
        <taxon>Streptophyta</taxon>
        <taxon>Embryophyta</taxon>
        <taxon>Tracheophyta</taxon>
        <taxon>Spermatophyta</taxon>
        <taxon>Magnoliopsida</taxon>
        <taxon>Liliopsida</taxon>
        <taxon>Poales</taxon>
        <taxon>Poaceae</taxon>
        <taxon>PACMAD clade</taxon>
        <taxon>Arundinoideae</taxon>
        <taxon>Arundineae</taxon>
        <taxon>Arundo</taxon>
    </lineage>
</organism>
<name>A0A0A8Z0R1_ARUDO</name>
<accession>A0A0A8Z0R1</accession>
<protein>
    <submittedName>
        <fullName evidence="1">Uncharacterized protein</fullName>
    </submittedName>
</protein>